<organism evidence="1 2">
    <name type="scientific">Hymenobacter daecheongensis DSM 21074</name>
    <dbReference type="NCBI Taxonomy" id="1121955"/>
    <lineage>
        <taxon>Bacteria</taxon>
        <taxon>Pseudomonadati</taxon>
        <taxon>Bacteroidota</taxon>
        <taxon>Cytophagia</taxon>
        <taxon>Cytophagales</taxon>
        <taxon>Hymenobacteraceae</taxon>
        <taxon>Hymenobacter</taxon>
    </lineage>
</organism>
<dbReference type="STRING" id="1121955.SAMN02745146_2253"/>
<protein>
    <recommendedName>
        <fullName evidence="3">Exostosin family protein</fullName>
    </recommendedName>
</protein>
<evidence type="ECO:0000313" key="1">
    <source>
        <dbReference type="EMBL" id="SHJ09048.1"/>
    </source>
</evidence>
<dbReference type="RefSeq" id="WP_073109109.1">
    <property type="nucleotide sequence ID" value="NZ_FQYN01000004.1"/>
</dbReference>
<dbReference type="EMBL" id="FQYN01000004">
    <property type="protein sequence ID" value="SHJ09048.1"/>
    <property type="molecule type" value="Genomic_DNA"/>
</dbReference>
<name>A0A1M6GGL9_9BACT</name>
<dbReference type="AlphaFoldDB" id="A0A1M6GGL9"/>
<dbReference type="Proteomes" id="UP000184418">
    <property type="component" value="Unassembled WGS sequence"/>
</dbReference>
<dbReference type="OrthoDB" id="508282at2"/>
<evidence type="ECO:0008006" key="3">
    <source>
        <dbReference type="Google" id="ProtNLM"/>
    </source>
</evidence>
<evidence type="ECO:0000313" key="2">
    <source>
        <dbReference type="Proteomes" id="UP000184418"/>
    </source>
</evidence>
<sequence length="325" mass="37659">MKIKGIEYDNVVANFAQETWEDDSNFEQEYMGNIIANLHTLLGAEAKDYIILIYSHLWIAKDNRYDFIAQHGDTKKIVVLYLSDEDPSSPLPDELMSKKVFAVFKTSLVKDGPYPNLYKFPLGYAASTKHRPVTEINTRKTNVYFSGALHNTRLPLFKNFTFFRALPQWYWIRVFHQFKKYVPHNYNGHYPDSHIQFNKGGFRSGMTPDKYTELLYNSKIVLCPTGILSQETLRHYEAMRAGCIVISDPLPDTFYYTGSPMIIMHDWSKLDALVKDLLGNPQRMSEIQQKTLAWWKDVCSEEAVAQYMLDTLRRQPKPRAAATAQ</sequence>
<gene>
    <name evidence="1" type="ORF">SAMN02745146_2253</name>
</gene>
<reference evidence="1 2" key="1">
    <citation type="submission" date="2016-11" db="EMBL/GenBank/DDBJ databases">
        <authorList>
            <person name="Jaros S."/>
            <person name="Januszkiewicz K."/>
            <person name="Wedrychowicz H."/>
        </authorList>
    </citation>
    <scope>NUCLEOTIDE SEQUENCE [LARGE SCALE GENOMIC DNA]</scope>
    <source>
        <strain evidence="1 2">DSM 21074</strain>
    </source>
</reference>
<keyword evidence="2" id="KW-1185">Reference proteome</keyword>
<accession>A0A1M6GGL9</accession>
<proteinExistence type="predicted"/>